<dbReference type="EMBL" id="CCBN010000005">
    <property type="protein sequence ID" value="CDO53479.1"/>
    <property type="molecule type" value="Genomic_DNA"/>
</dbReference>
<dbReference type="InterPro" id="IPR050329">
    <property type="entry name" value="GLI_C2H2-zinc-finger"/>
</dbReference>
<keyword evidence="3 5" id="KW-0863">Zinc-finger</keyword>
<keyword evidence="10" id="KW-1185">Reference proteome</keyword>
<dbReference type="GO" id="GO:0005634">
    <property type="term" value="C:nucleus"/>
    <property type="evidence" value="ECO:0007669"/>
    <property type="project" value="UniProtKB-ARBA"/>
</dbReference>
<feature type="compositionally biased region" description="Polar residues" evidence="7">
    <location>
        <begin position="17"/>
        <end position="30"/>
    </location>
</feature>
<organism evidence="9 10">
    <name type="scientific">Geotrichum candidum</name>
    <name type="common">Oospora lactis</name>
    <name type="synonym">Dipodascus geotrichum</name>
    <dbReference type="NCBI Taxonomy" id="1173061"/>
    <lineage>
        <taxon>Eukaryota</taxon>
        <taxon>Fungi</taxon>
        <taxon>Dikarya</taxon>
        <taxon>Ascomycota</taxon>
        <taxon>Saccharomycotina</taxon>
        <taxon>Dipodascomycetes</taxon>
        <taxon>Dipodascales</taxon>
        <taxon>Dipodascaceae</taxon>
        <taxon>Geotrichum</taxon>
    </lineage>
</organism>
<dbReference type="PANTHER" id="PTHR19818">
    <property type="entry name" value="ZINC FINGER PROTEIN ZIC AND GLI"/>
    <property type="match status" value="1"/>
</dbReference>
<evidence type="ECO:0000313" key="10">
    <source>
        <dbReference type="Proteomes" id="UP000242525"/>
    </source>
</evidence>
<feature type="domain" description="C2H2-type" evidence="8">
    <location>
        <begin position="83"/>
        <end position="110"/>
    </location>
</feature>
<dbReference type="PROSITE" id="PS50157">
    <property type="entry name" value="ZINC_FINGER_C2H2_2"/>
    <property type="match status" value="3"/>
</dbReference>
<dbReference type="GO" id="GO:0008270">
    <property type="term" value="F:zinc ion binding"/>
    <property type="evidence" value="ECO:0007669"/>
    <property type="project" value="UniProtKB-KW"/>
</dbReference>
<evidence type="ECO:0000256" key="7">
    <source>
        <dbReference type="SAM" id="MobiDB-lite"/>
    </source>
</evidence>
<feature type="compositionally biased region" description="Low complexity" evidence="7">
    <location>
        <begin position="175"/>
        <end position="196"/>
    </location>
</feature>
<keyword evidence="6" id="KW-0175">Coiled coil</keyword>
<feature type="region of interest" description="Disordered" evidence="7">
    <location>
        <begin position="226"/>
        <end position="282"/>
    </location>
</feature>
<dbReference type="GO" id="GO:0000978">
    <property type="term" value="F:RNA polymerase II cis-regulatory region sequence-specific DNA binding"/>
    <property type="evidence" value="ECO:0007669"/>
    <property type="project" value="TreeGrafter"/>
</dbReference>
<evidence type="ECO:0000313" key="9">
    <source>
        <dbReference type="EMBL" id="CDO53479.1"/>
    </source>
</evidence>
<dbReference type="SUPFAM" id="SSF57667">
    <property type="entry name" value="beta-beta-alpha zinc fingers"/>
    <property type="match status" value="2"/>
</dbReference>
<name>A0A0J9X8J4_GEOCN</name>
<sequence length="478" mass="51729">MSGFTYRVASLATPLPTSEKLQQTSISTQDSVDHPMPDQSQPQSAAGPKPSSKKYSCPHCQQTFTRQSNLKSHLVIHSQEKKFTCETCSSKFRRIHDLKRHLMLHTGERPFLCSKCGRRFARGDALIRHKKASGTCYVTFVAEDKADANALDKQMQLPPASSPQKKPLELEKQPQQKPQLSQSPSSGINSGSSILPSILNSTNTSANARSDSNISISLPPISNPTYQTASSLPFPSQQQLRKPSNSEERSHFHASQNPQPEVESPTSAPATPAGKDDVTTGQEQPPAAISLYAQQQIHKRSSISSITSPMPVTTLTKPTTALTSTTSSLSSSSSPTPINEPSTSFSNILSSPYTRSVSVVSPTFSHPANVLQPVDQETAKVGLPSSSPTTTPSISNTGSSADNANGCNNSRTNSISSNKPRNNSNSSNNNNNNNNNSMDNNAWQIIKMLENRVRALEERLNSSEGRVSFLENQLSSLR</sequence>
<feature type="compositionally biased region" description="Low complexity" evidence="7">
    <location>
        <begin position="309"/>
        <end position="343"/>
    </location>
</feature>
<evidence type="ECO:0000256" key="1">
    <source>
        <dbReference type="ARBA" id="ARBA00022723"/>
    </source>
</evidence>
<feature type="compositionally biased region" description="Polar residues" evidence="7">
    <location>
        <begin position="226"/>
        <end position="243"/>
    </location>
</feature>
<gene>
    <name evidence="9" type="ORF">BN980_GECA05s02331g</name>
</gene>
<dbReference type="STRING" id="1173061.A0A0J9X8J4"/>
<reference evidence="9" key="1">
    <citation type="submission" date="2014-03" db="EMBL/GenBank/DDBJ databases">
        <authorList>
            <person name="Casaregola S."/>
        </authorList>
    </citation>
    <scope>NUCLEOTIDE SEQUENCE [LARGE SCALE GENOMIC DNA]</scope>
    <source>
        <strain evidence="9">CLIB 918</strain>
    </source>
</reference>
<dbReference type="GO" id="GO:0000981">
    <property type="term" value="F:DNA-binding transcription factor activity, RNA polymerase II-specific"/>
    <property type="evidence" value="ECO:0007669"/>
    <property type="project" value="TreeGrafter"/>
</dbReference>
<dbReference type="SMART" id="SM00355">
    <property type="entry name" value="ZnF_C2H2"/>
    <property type="match status" value="3"/>
</dbReference>
<keyword evidence="1" id="KW-0479">Metal-binding</keyword>
<dbReference type="FunFam" id="3.30.160.60:FF:000515">
    <property type="entry name" value="early growth response protein 4"/>
    <property type="match status" value="1"/>
</dbReference>
<evidence type="ECO:0000256" key="3">
    <source>
        <dbReference type="ARBA" id="ARBA00022771"/>
    </source>
</evidence>
<protein>
    <recommendedName>
        <fullName evidence="8">C2H2-type domain-containing protein</fullName>
    </recommendedName>
</protein>
<feature type="compositionally biased region" description="Low complexity" evidence="7">
    <location>
        <begin position="384"/>
        <end position="400"/>
    </location>
</feature>
<keyword evidence="2" id="KW-0677">Repeat</keyword>
<feature type="coiled-coil region" evidence="6">
    <location>
        <begin position="446"/>
        <end position="473"/>
    </location>
</feature>
<feature type="compositionally biased region" description="Polar residues" evidence="7">
    <location>
        <begin position="401"/>
        <end position="412"/>
    </location>
</feature>
<dbReference type="InterPro" id="IPR013087">
    <property type="entry name" value="Znf_C2H2_type"/>
</dbReference>
<dbReference type="Gene3D" id="3.30.160.60">
    <property type="entry name" value="Classic Zinc Finger"/>
    <property type="match status" value="3"/>
</dbReference>
<dbReference type="Proteomes" id="UP000242525">
    <property type="component" value="Unassembled WGS sequence"/>
</dbReference>
<feature type="region of interest" description="Disordered" evidence="7">
    <location>
        <begin position="301"/>
        <end position="343"/>
    </location>
</feature>
<feature type="domain" description="C2H2-type" evidence="8">
    <location>
        <begin position="111"/>
        <end position="131"/>
    </location>
</feature>
<dbReference type="AlphaFoldDB" id="A0A0J9X8J4"/>
<dbReference type="PANTHER" id="PTHR19818:SF144">
    <property type="entry name" value="METALLOTHIONEIN EXPRESSION ACTIVATOR-RELATED"/>
    <property type="match status" value="1"/>
</dbReference>
<evidence type="ECO:0000259" key="8">
    <source>
        <dbReference type="PROSITE" id="PS50157"/>
    </source>
</evidence>
<accession>A0A0J9X8J4</accession>
<keyword evidence="4" id="KW-0862">Zinc</keyword>
<feature type="region of interest" description="Disordered" evidence="7">
    <location>
        <begin position="380"/>
        <end position="439"/>
    </location>
</feature>
<dbReference type="InterPro" id="IPR036236">
    <property type="entry name" value="Znf_C2H2_sf"/>
</dbReference>
<evidence type="ECO:0000256" key="2">
    <source>
        <dbReference type="ARBA" id="ARBA00022737"/>
    </source>
</evidence>
<feature type="domain" description="C2H2-type" evidence="8">
    <location>
        <begin position="55"/>
        <end position="82"/>
    </location>
</feature>
<dbReference type="GO" id="GO:0045944">
    <property type="term" value="P:positive regulation of transcription by RNA polymerase II"/>
    <property type="evidence" value="ECO:0007669"/>
    <property type="project" value="UniProtKB-ARBA"/>
</dbReference>
<evidence type="ECO:0000256" key="5">
    <source>
        <dbReference type="PROSITE-ProRule" id="PRU00042"/>
    </source>
</evidence>
<evidence type="ECO:0000256" key="6">
    <source>
        <dbReference type="SAM" id="Coils"/>
    </source>
</evidence>
<dbReference type="OrthoDB" id="8117402at2759"/>
<dbReference type="Pfam" id="PF00096">
    <property type="entry name" value="zf-C2H2"/>
    <property type="match status" value="1"/>
</dbReference>
<feature type="compositionally biased region" description="Low complexity" evidence="7">
    <location>
        <begin position="413"/>
        <end position="439"/>
    </location>
</feature>
<feature type="compositionally biased region" description="Polar residues" evidence="7">
    <location>
        <begin position="253"/>
        <end position="269"/>
    </location>
</feature>
<feature type="region of interest" description="Disordered" evidence="7">
    <location>
        <begin position="156"/>
        <end position="196"/>
    </location>
</feature>
<evidence type="ECO:0000256" key="4">
    <source>
        <dbReference type="ARBA" id="ARBA00022833"/>
    </source>
</evidence>
<feature type="region of interest" description="Disordered" evidence="7">
    <location>
        <begin position="17"/>
        <end position="56"/>
    </location>
</feature>
<proteinExistence type="predicted"/>
<dbReference type="PROSITE" id="PS00028">
    <property type="entry name" value="ZINC_FINGER_C2H2_1"/>
    <property type="match status" value="2"/>
</dbReference>
<comment type="caution">
    <text evidence="9">The sequence shown here is derived from an EMBL/GenBank/DDBJ whole genome shotgun (WGS) entry which is preliminary data.</text>
</comment>